<sequence>MIFLEVHNSAIEEILLTRFENAKLNGKYEKTDFVLADFDGVLFKVFSHAQDKSKLFLTLSIDCFQELANEGATKVLEREYGEYLMSKPIEESSVALQFDLDKLPDDFAKLAHDAALIKRNCFAGVFEKFFEFLGEETVGMKQAVIHFRQDETLYVQAQGDRVIVIFSTVFKDPEDVIIGKVFMQEFTEVRRRFDRAPQVFYSYKNPPPELAGTDAVTGENFAYITLVLFPRHVDEAHLNRSINLIHSLRNFLHYHIKCSKGYIHQRLRAKTTEFIKVLNRAKPDWNSQPAVLVNPLGALSSAVFQSQNTMNSIIDRTESMNLNGDYNEI</sequence>
<keyword evidence="4 6" id="KW-0009">Actin-binding</keyword>
<accession>A0ABD2QCI6</accession>
<reference evidence="7 8" key="1">
    <citation type="submission" date="2024-11" db="EMBL/GenBank/DDBJ databases">
        <title>Adaptive evolution of stress response genes in parasites aligns with host niche diversity.</title>
        <authorList>
            <person name="Hahn C."/>
            <person name="Resl P."/>
        </authorList>
    </citation>
    <scope>NUCLEOTIDE SEQUENCE [LARGE SCALE GENOMIC DNA]</scope>
    <source>
        <strain evidence="7">EGGRZ-B1_66</strain>
        <tissue evidence="7">Body</tissue>
    </source>
</reference>
<dbReference type="SUPFAM" id="SSF69645">
    <property type="entry name" value="Arp2/3 complex subunits"/>
    <property type="match status" value="2"/>
</dbReference>
<comment type="similarity">
    <text evidence="2 6">Belongs to the ARPC2 family.</text>
</comment>
<evidence type="ECO:0000256" key="4">
    <source>
        <dbReference type="ARBA" id="ARBA00023203"/>
    </source>
</evidence>
<evidence type="ECO:0000256" key="2">
    <source>
        <dbReference type="ARBA" id="ARBA00007192"/>
    </source>
</evidence>
<evidence type="ECO:0000313" key="8">
    <source>
        <dbReference type="Proteomes" id="UP001626550"/>
    </source>
</evidence>
<comment type="caution">
    <text evidence="7">The sequence shown here is derived from an EMBL/GenBank/DDBJ whole genome shotgun (WGS) entry which is preliminary data.</text>
</comment>
<evidence type="ECO:0000256" key="3">
    <source>
        <dbReference type="ARBA" id="ARBA00022490"/>
    </source>
</evidence>
<evidence type="ECO:0000256" key="6">
    <source>
        <dbReference type="RuleBase" id="RU364015"/>
    </source>
</evidence>
<dbReference type="PANTHER" id="PTHR12058">
    <property type="entry name" value="ARP2/3 COMPLEX 34 KDA SUBUNIT"/>
    <property type="match status" value="1"/>
</dbReference>
<dbReference type="Gene3D" id="3.30.1460.20">
    <property type="match status" value="2"/>
</dbReference>
<dbReference type="GO" id="GO:0005856">
    <property type="term" value="C:cytoskeleton"/>
    <property type="evidence" value="ECO:0007669"/>
    <property type="project" value="UniProtKB-SubCell"/>
</dbReference>
<dbReference type="FunFam" id="3.30.1460.20:FF:000002">
    <property type="entry name" value="Arp2/3 complex 34 kDa subunit"/>
    <property type="match status" value="1"/>
</dbReference>
<dbReference type="EMBL" id="JBJKFK010000406">
    <property type="protein sequence ID" value="KAL3317273.1"/>
    <property type="molecule type" value="Genomic_DNA"/>
</dbReference>
<evidence type="ECO:0000256" key="1">
    <source>
        <dbReference type="ARBA" id="ARBA00004245"/>
    </source>
</evidence>
<keyword evidence="3 6" id="KW-0963">Cytoplasm</keyword>
<dbReference type="InterPro" id="IPR007188">
    <property type="entry name" value="ARPC2"/>
</dbReference>
<dbReference type="InterPro" id="IPR034666">
    <property type="entry name" value="ARPC2/4"/>
</dbReference>
<comment type="subunit">
    <text evidence="6">Component of the Arp2/3 complex.</text>
</comment>
<dbReference type="Proteomes" id="UP001626550">
    <property type="component" value="Unassembled WGS sequence"/>
</dbReference>
<dbReference type="Pfam" id="PF04045">
    <property type="entry name" value="P34-Arc"/>
    <property type="match status" value="1"/>
</dbReference>
<dbReference type="GO" id="GO:0003779">
    <property type="term" value="F:actin binding"/>
    <property type="evidence" value="ECO:0007669"/>
    <property type="project" value="UniProtKB-KW"/>
</dbReference>
<dbReference type="PANTHER" id="PTHR12058:SF0">
    <property type="entry name" value="ACTIN-RELATED PROTEIN 2_3 COMPLEX SUBUNIT 2"/>
    <property type="match status" value="1"/>
</dbReference>
<keyword evidence="5 6" id="KW-0206">Cytoskeleton</keyword>
<comment type="function">
    <text evidence="6">Functions as actin-binding component of the Arp2/3 complex which is involved in regulation of actin polymerization and together with an activating nucleation-promoting factor (NPF) mediates the formation of branched actin networks.</text>
</comment>
<organism evidence="7 8">
    <name type="scientific">Cichlidogyrus casuarinus</name>
    <dbReference type="NCBI Taxonomy" id="1844966"/>
    <lineage>
        <taxon>Eukaryota</taxon>
        <taxon>Metazoa</taxon>
        <taxon>Spiralia</taxon>
        <taxon>Lophotrochozoa</taxon>
        <taxon>Platyhelminthes</taxon>
        <taxon>Monogenea</taxon>
        <taxon>Monopisthocotylea</taxon>
        <taxon>Dactylogyridea</taxon>
        <taxon>Ancyrocephalidae</taxon>
        <taxon>Cichlidogyrus</taxon>
    </lineage>
</organism>
<comment type="subcellular location">
    <subcellularLocation>
        <location evidence="1 6">Cytoplasm</location>
        <location evidence="1 6">Cytoskeleton</location>
    </subcellularLocation>
</comment>
<dbReference type="AlphaFoldDB" id="A0ABD2QCI6"/>
<name>A0ABD2QCI6_9PLAT</name>
<gene>
    <name evidence="7" type="primary">ARPC2_1</name>
    <name evidence="7" type="ORF">Ciccas_004070</name>
</gene>
<evidence type="ECO:0000313" key="7">
    <source>
        <dbReference type="EMBL" id="KAL3317273.1"/>
    </source>
</evidence>
<evidence type="ECO:0000256" key="5">
    <source>
        <dbReference type="ARBA" id="ARBA00023212"/>
    </source>
</evidence>
<protein>
    <recommendedName>
        <fullName evidence="6">Arp2/3 complex 34 kDa subunit</fullName>
    </recommendedName>
</protein>
<keyword evidence="8" id="KW-1185">Reference proteome</keyword>
<proteinExistence type="inferred from homology"/>